<dbReference type="RefSeq" id="WP_102756162.1">
    <property type="nucleotide sequence ID" value="NZ_CP025791.1"/>
</dbReference>
<protein>
    <submittedName>
        <fullName evidence="1">Uncharacterized protein</fullName>
    </submittedName>
</protein>
<gene>
    <name evidence="1" type="ORF">C1H87_12640</name>
</gene>
<dbReference type="Proteomes" id="UP000235826">
    <property type="component" value="Chromosome"/>
</dbReference>
<sequence>MSLIYYANETLIFEEEAKEKLYSGKLDKFDLALKRSDNFQLNDENEILNSIDNYFQGYEPIRTSKTIEY</sequence>
<evidence type="ECO:0000313" key="1">
    <source>
        <dbReference type="EMBL" id="AUP79507.1"/>
    </source>
</evidence>
<keyword evidence="2" id="KW-1185">Reference proteome</keyword>
<evidence type="ECO:0000313" key="2">
    <source>
        <dbReference type="Proteomes" id="UP000235826"/>
    </source>
</evidence>
<organism evidence="1 2">
    <name type="scientific">Flavivirga eckloniae</name>
    <dbReference type="NCBI Taxonomy" id="1803846"/>
    <lineage>
        <taxon>Bacteria</taxon>
        <taxon>Pseudomonadati</taxon>
        <taxon>Bacteroidota</taxon>
        <taxon>Flavobacteriia</taxon>
        <taxon>Flavobacteriales</taxon>
        <taxon>Flavobacteriaceae</taxon>
        <taxon>Flavivirga</taxon>
    </lineage>
</organism>
<accession>A0A2K9PSI9</accession>
<dbReference type="KEGG" id="fek:C1H87_12640"/>
<name>A0A2K9PSI9_9FLAO</name>
<reference evidence="1 2" key="1">
    <citation type="submission" date="2018-01" db="EMBL/GenBank/DDBJ databases">
        <title>Complete genome sequence of Flavivirga eckloniae ECD14 isolated from seaweed Ecklonia cava.</title>
        <authorList>
            <person name="Lee J.H."/>
            <person name="Baik K.S."/>
            <person name="Seong C.N."/>
        </authorList>
    </citation>
    <scope>NUCLEOTIDE SEQUENCE [LARGE SCALE GENOMIC DNA]</scope>
    <source>
        <strain evidence="1 2">ECD14</strain>
    </source>
</reference>
<dbReference type="EMBL" id="CP025791">
    <property type="protein sequence ID" value="AUP79507.1"/>
    <property type="molecule type" value="Genomic_DNA"/>
</dbReference>
<proteinExistence type="predicted"/>
<dbReference type="OrthoDB" id="933944at68336"/>
<dbReference type="AlphaFoldDB" id="A0A2K9PSI9"/>